<evidence type="ECO:0000256" key="1">
    <source>
        <dbReference type="ARBA" id="ARBA00010634"/>
    </source>
</evidence>
<keyword evidence="6" id="KW-1185">Reference proteome</keyword>
<accession>A0ABU6JCY1</accession>
<proteinExistence type="inferred from homology"/>
<evidence type="ECO:0000313" key="6">
    <source>
        <dbReference type="Proteomes" id="UP001352263"/>
    </source>
</evidence>
<evidence type="ECO:0000313" key="5">
    <source>
        <dbReference type="EMBL" id="MEC4721509.1"/>
    </source>
</evidence>
<name>A0ABU6JCY1_9BURK</name>
<dbReference type="Pfam" id="PF04333">
    <property type="entry name" value="MlaA"/>
    <property type="match status" value="1"/>
</dbReference>
<dbReference type="InterPro" id="IPR007428">
    <property type="entry name" value="MlaA"/>
</dbReference>
<sequence length="280" mass="30142">MKAALSIKTSLVAMALVLSGCATTNPQDPFEGFNRAMFTFNDKVDQVAVKPAAEVYSNVVPQFVQIGVGNFFGNLGDVWTAINNFLQGKVEDGFSDVMRVAVNSTFGFAGVLDIGSEAGLTKHREDFGQTLGKWGVKSGPYVVLPIFGSSTLRDTAAMPVDMGADLWSYYDPVRWRNAGSIVRLVDLRASVLDASNLVEEAALDRYVFVRDAYLQRRQSKVYDGDAPSSKYEHDVGPTEAIDESAGKNLPASASEPATGPVVKLEKNEGAGTMPVAETKQ</sequence>
<dbReference type="PANTHER" id="PTHR30035:SF3">
    <property type="entry name" value="INTERMEMBRANE PHOSPHOLIPID TRANSPORT SYSTEM LIPOPROTEIN MLAA"/>
    <property type="match status" value="1"/>
</dbReference>
<organism evidence="5 6">
    <name type="scientific">Noviherbaspirillum album</name>
    <dbReference type="NCBI Taxonomy" id="3080276"/>
    <lineage>
        <taxon>Bacteria</taxon>
        <taxon>Pseudomonadati</taxon>
        <taxon>Pseudomonadota</taxon>
        <taxon>Betaproteobacteria</taxon>
        <taxon>Burkholderiales</taxon>
        <taxon>Oxalobacteraceae</taxon>
        <taxon>Noviherbaspirillum</taxon>
    </lineage>
</organism>
<evidence type="ECO:0000256" key="4">
    <source>
        <dbReference type="SAM" id="SignalP"/>
    </source>
</evidence>
<gene>
    <name evidence="5" type="ORF">RY831_20295</name>
</gene>
<dbReference type="PRINTS" id="PR01805">
    <property type="entry name" value="VACJLIPOPROT"/>
</dbReference>
<protein>
    <submittedName>
        <fullName evidence="5">VacJ family lipoprotein</fullName>
    </submittedName>
</protein>
<keyword evidence="2 4" id="KW-0732">Signal</keyword>
<evidence type="ECO:0000256" key="3">
    <source>
        <dbReference type="SAM" id="MobiDB-lite"/>
    </source>
</evidence>
<dbReference type="Proteomes" id="UP001352263">
    <property type="component" value="Unassembled WGS sequence"/>
</dbReference>
<feature type="region of interest" description="Disordered" evidence="3">
    <location>
        <begin position="223"/>
        <end position="280"/>
    </location>
</feature>
<keyword evidence="5" id="KW-0449">Lipoprotein</keyword>
<feature type="chain" id="PRO_5046119344" evidence="4">
    <location>
        <begin position="25"/>
        <end position="280"/>
    </location>
</feature>
<dbReference type="PROSITE" id="PS51257">
    <property type="entry name" value="PROKAR_LIPOPROTEIN"/>
    <property type="match status" value="1"/>
</dbReference>
<dbReference type="PANTHER" id="PTHR30035">
    <property type="entry name" value="LIPOPROTEIN VACJ-RELATED"/>
    <property type="match status" value="1"/>
</dbReference>
<feature type="signal peptide" evidence="4">
    <location>
        <begin position="1"/>
        <end position="24"/>
    </location>
</feature>
<dbReference type="EMBL" id="JAWIIV010000019">
    <property type="protein sequence ID" value="MEC4721509.1"/>
    <property type="molecule type" value="Genomic_DNA"/>
</dbReference>
<reference evidence="5 6" key="1">
    <citation type="submission" date="2023-10" db="EMBL/GenBank/DDBJ databases">
        <title>Noviherbaspirillum sp. CPCC 100848 genome assembly.</title>
        <authorList>
            <person name="Li X.Y."/>
            <person name="Fang X.M."/>
        </authorList>
    </citation>
    <scope>NUCLEOTIDE SEQUENCE [LARGE SCALE GENOMIC DNA]</scope>
    <source>
        <strain evidence="5 6">CPCC 100848</strain>
    </source>
</reference>
<comment type="caution">
    <text evidence="5">The sequence shown here is derived from an EMBL/GenBank/DDBJ whole genome shotgun (WGS) entry which is preliminary data.</text>
</comment>
<evidence type="ECO:0000256" key="2">
    <source>
        <dbReference type="ARBA" id="ARBA00022729"/>
    </source>
</evidence>
<comment type="similarity">
    <text evidence="1">Belongs to the MlaA family.</text>
</comment>